<dbReference type="PANTHER" id="PTHR19846">
    <property type="entry name" value="WD40 REPEAT PROTEIN"/>
    <property type="match status" value="1"/>
</dbReference>
<dbReference type="Proteomes" id="UP001159364">
    <property type="component" value="Linkage Group LG06"/>
</dbReference>
<dbReference type="GO" id="GO:0017070">
    <property type="term" value="F:U6 snRNA binding"/>
    <property type="evidence" value="ECO:0007669"/>
    <property type="project" value="TreeGrafter"/>
</dbReference>
<feature type="repeat" description="WD" evidence="1">
    <location>
        <begin position="132"/>
        <end position="167"/>
    </location>
</feature>
<comment type="caution">
    <text evidence="2">The sequence shown here is derived from an EMBL/GenBank/DDBJ whole genome shotgun (WGS) entry which is preliminary data.</text>
</comment>
<dbReference type="InterPro" id="IPR036322">
    <property type="entry name" value="WD40_repeat_dom_sf"/>
</dbReference>
<keyword evidence="3" id="KW-1185">Reference proteome</keyword>
<dbReference type="GO" id="GO:0046540">
    <property type="term" value="C:U4/U6 x U5 tri-snRNP complex"/>
    <property type="evidence" value="ECO:0007669"/>
    <property type="project" value="TreeGrafter"/>
</dbReference>
<dbReference type="EMBL" id="JAIWQS010000006">
    <property type="protein sequence ID" value="KAJ8761899.1"/>
    <property type="molecule type" value="Genomic_DNA"/>
</dbReference>
<dbReference type="InterPro" id="IPR001680">
    <property type="entry name" value="WD40_rpt"/>
</dbReference>
<evidence type="ECO:0000313" key="3">
    <source>
        <dbReference type="Proteomes" id="UP001159364"/>
    </source>
</evidence>
<dbReference type="InterPro" id="IPR015943">
    <property type="entry name" value="WD40/YVTN_repeat-like_dom_sf"/>
</dbReference>
<accession>A0AAV8T6B0</accession>
<dbReference type="GO" id="GO:0000398">
    <property type="term" value="P:mRNA splicing, via spliceosome"/>
    <property type="evidence" value="ECO:0007669"/>
    <property type="project" value="TreeGrafter"/>
</dbReference>
<sequence>MKAHEDMEAVATANTVDDAEEEMVQYPFIMNGQRIFCFKGCTVPALCLQRIRRKRDDPDEDVDDGFGWPRKQARSLILDCSEIGDDRPLSGCSFSDDGKFALNRLAKIWSMLQVNKVSTLEGHTESATDCILSCHLDLLACIAFLPSGNYLRIISFDKTWRLWDVDTAFHHDGFLIGSCGLDAFAHVWDLHSGRSIMALEGHIKTIATVGEDNTCRIWDLRKKKSLYITPAHLNLLSQLKFELQESYYLVTASYAGWSGQDFKPVNTFSAHEAKVSSVDVGAGHKSTISHLH</sequence>
<dbReference type="PANTHER" id="PTHR19846:SF0">
    <property type="entry name" value="PRE-MRNA PROCESSING FACTOR 4"/>
    <property type="match status" value="1"/>
</dbReference>
<dbReference type="Gene3D" id="2.130.10.10">
    <property type="entry name" value="YVTN repeat-like/Quinoprotein amine dehydrogenase"/>
    <property type="match status" value="3"/>
</dbReference>
<feature type="repeat" description="WD" evidence="1">
    <location>
        <begin position="206"/>
        <end position="228"/>
    </location>
</feature>
<evidence type="ECO:0000256" key="1">
    <source>
        <dbReference type="PROSITE-ProRule" id="PRU00221"/>
    </source>
</evidence>
<name>A0AAV8T6B0_9ROSI</name>
<dbReference type="SMART" id="SM00320">
    <property type="entry name" value="WD40"/>
    <property type="match status" value="2"/>
</dbReference>
<organism evidence="2 3">
    <name type="scientific">Erythroxylum novogranatense</name>
    <dbReference type="NCBI Taxonomy" id="1862640"/>
    <lineage>
        <taxon>Eukaryota</taxon>
        <taxon>Viridiplantae</taxon>
        <taxon>Streptophyta</taxon>
        <taxon>Embryophyta</taxon>
        <taxon>Tracheophyta</taxon>
        <taxon>Spermatophyta</taxon>
        <taxon>Magnoliopsida</taxon>
        <taxon>eudicotyledons</taxon>
        <taxon>Gunneridae</taxon>
        <taxon>Pentapetalae</taxon>
        <taxon>rosids</taxon>
        <taxon>fabids</taxon>
        <taxon>Malpighiales</taxon>
        <taxon>Erythroxylaceae</taxon>
        <taxon>Erythroxylum</taxon>
    </lineage>
</organism>
<proteinExistence type="predicted"/>
<protein>
    <submittedName>
        <fullName evidence="2">Uncharacterized protein</fullName>
    </submittedName>
</protein>
<dbReference type="GO" id="GO:0030621">
    <property type="term" value="F:U4 snRNA binding"/>
    <property type="evidence" value="ECO:0007669"/>
    <property type="project" value="TreeGrafter"/>
</dbReference>
<dbReference type="SUPFAM" id="SSF50978">
    <property type="entry name" value="WD40 repeat-like"/>
    <property type="match status" value="1"/>
</dbReference>
<dbReference type="PROSITE" id="PS50082">
    <property type="entry name" value="WD_REPEATS_2"/>
    <property type="match status" value="2"/>
</dbReference>
<keyword evidence="1" id="KW-0853">WD repeat</keyword>
<dbReference type="Pfam" id="PF00400">
    <property type="entry name" value="WD40"/>
    <property type="match status" value="2"/>
</dbReference>
<gene>
    <name evidence="2" type="ORF">K2173_005610</name>
</gene>
<evidence type="ECO:0000313" key="2">
    <source>
        <dbReference type="EMBL" id="KAJ8761899.1"/>
    </source>
</evidence>
<dbReference type="AlphaFoldDB" id="A0AAV8T6B0"/>
<reference evidence="2 3" key="1">
    <citation type="submission" date="2021-09" db="EMBL/GenBank/DDBJ databases">
        <title>Genomic insights and catalytic innovation underlie evolution of tropane alkaloids biosynthesis.</title>
        <authorList>
            <person name="Wang Y.-J."/>
            <person name="Tian T."/>
            <person name="Huang J.-P."/>
            <person name="Huang S.-X."/>
        </authorList>
    </citation>
    <scope>NUCLEOTIDE SEQUENCE [LARGE SCALE GENOMIC DNA]</scope>
    <source>
        <strain evidence="2">KIB-2018</strain>
        <tissue evidence="2">Leaf</tissue>
    </source>
</reference>